<dbReference type="InterPro" id="IPR008995">
    <property type="entry name" value="Mo/tungstate-bd_C_term_dom"/>
</dbReference>
<dbReference type="PANTHER" id="PTHR42781:SF4">
    <property type="entry name" value="SPERMIDINE_PUTRESCINE IMPORT ATP-BINDING PROTEIN POTA"/>
    <property type="match status" value="1"/>
</dbReference>
<dbReference type="Proteomes" id="UP001549321">
    <property type="component" value="Unassembled WGS sequence"/>
</dbReference>
<protein>
    <submittedName>
        <fullName evidence="6">Iron(III) transport system ATP-binding protein</fullName>
    </submittedName>
</protein>
<dbReference type="GO" id="GO:0005524">
    <property type="term" value="F:ATP binding"/>
    <property type="evidence" value="ECO:0007669"/>
    <property type="project" value="UniProtKB-KW"/>
</dbReference>
<name>A0ABV2R7W6_9HYPH</name>
<dbReference type="InterPro" id="IPR050093">
    <property type="entry name" value="ABC_SmlMolc_Importer"/>
</dbReference>
<dbReference type="Gene3D" id="2.40.50.100">
    <property type="match status" value="1"/>
</dbReference>
<dbReference type="InterPro" id="IPR017871">
    <property type="entry name" value="ABC_transporter-like_CS"/>
</dbReference>
<comment type="caution">
    <text evidence="6">The sequence shown here is derived from an EMBL/GenBank/DDBJ whole genome shotgun (WGS) entry which is preliminary data.</text>
</comment>
<dbReference type="InterPro" id="IPR003593">
    <property type="entry name" value="AAA+_ATPase"/>
</dbReference>
<evidence type="ECO:0000313" key="6">
    <source>
        <dbReference type="EMBL" id="MET4636776.1"/>
    </source>
</evidence>
<dbReference type="Pfam" id="PF08402">
    <property type="entry name" value="TOBE_2"/>
    <property type="match status" value="1"/>
</dbReference>
<proteinExistence type="inferred from homology"/>
<dbReference type="InterPro" id="IPR027417">
    <property type="entry name" value="P-loop_NTPase"/>
</dbReference>
<keyword evidence="3" id="KW-0547">Nucleotide-binding</keyword>
<accession>A0ABV2R7W6</accession>
<organism evidence="6 7">
    <name type="scientific">Kaistia defluvii</name>
    <dbReference type="NCBI Taxonomy" id="410841"/>
    <lineage>
        <taxon>Bacteria</taxon>
        <taxon>Pseudomonadati</taxon>
        <taxon>Pseudomonadota</taxon>
        <taxon>Alphaproteobacteria</taxon>
        <taxon>Hyphomicrobiales</taxon>
        <taxon>Kaistiaceae</taxon>
        <taxon>Kaistia</taxon>
    </lineage>
</organism>
<keyword evidence="4 6" id="KW-0067">ATP-binding</keyword>
<dbReference type="PROSITE" id="PS00211">
    <property type="entry name" value="ABC_TRANSPORTER_1"/>
    <property type="match status" value="1"/>
</dbReference>
<evidence type="ECO:0000313" key="7">
    <source>
        <dbReference type="Proteomes" id="UP001549321"/>
    </source>
</evidence>
<dbReference type="Pfam" id="PF00005">
    <property type="entry name" value="ABC_tran"/>
    <property type="match status" value="1"/>
</dbReference>
<dbReference type="InterPro" id="IPR003439">
    <property type="entry name" value="ABC_transporter-like_ATP-bd"/>
</dbReference>
<dbReference type="Gene3D" id="3.40.50.300">
    <property type="entry name" value="P-loop containing nucleotide triphosphate hydrolases"/>
    <property type="match status" value="1"/>
</dbReference>
<keyword evidence="7" id="KW-1185">Reference proteome</keyword>
<dbReference type="SUPFAM" id="SSF50331">
    <property type="entry name" value="MOP-like"/>
    <property type="match status" value="1"/>
</dbReference>
<dbReference type="PROSITE" id="PS50893">
    <property type="entry name" value="ABC_TRANSPORTER_2"/>
    <property type="match status" value="1"/>
</dbReference>
<keyword evidence="2" id="KW-0813">Transport</keyword>
<gene>
    <name evidence="6" type="ORF">ABIE08_004742</name>
</gene>
<dbReference type="SUPFAM" id="SSF52540">
    <property type="entry name" value="P-loop containing nucleoside triphosphate hydrolases"/>
    <property type="match status" value="1"/>
</dbReference>
<dbReference type="SMART" id="SM00382">
    <property type="entry name" value="AAA"/>
    <property type="match status" value="1"/>
</dbReference>
<sequence length="362" mass="39903">MTTSVSIDSVTKRFGDSIAVDNVSFDIAKGEFFTLLGSSGCGKTTLLRMVAGFMRQTSGNIRFDGKIIDDVPPHQRNTGMVFQNYAIFPHLTVFDNVAYGLRARRRGKAEIDREVRRMLELVRLDHLAHRRPRELSGGQQQRVVLARAMVIQPDVLLMDEPLSNLDTEMRIHLRSEIRSLQRQIGITTIYVTHDQEEALLMSDRIAVMSRGRIEQLDVPHKIYAEPKTLFVAGFIGENNLLPGTVIARDADGSSLIELPGGHRVRGMGGVDAAGQPCLVSIRPQDMDLAPSEGARETGIGGRVTDIQFLGGTVKLLVEIGADKPITVSLQGRRGMDMPEAGSQLRLDVPLQAVRTFKPEARA</sequence>
<evidence type="ECO:0000256" key="4">
    <source>
        <dbReference type="ARBA" id="ARBA00022840"/>
    </source>
</evidence>
<comment type="similarity">
    <text evidence="1">Belongs to the ABC transporter superfamily.</text>
</comment>
<feature type="domain" description="ABC transporter" evidence="5">
    <location>
        <begin position="5"/>
        <end position="235"/>
    </location>
</feature>
<dbReference type="EMBL" id="JBEPSM010000008">
    <property type="protein sequence ID" value="MET4636776.1"/>
    <property type="molecule type" value="Genomic_DNA"/>
</dbReference>
<evidence type="ECO:0000256" key="1">
    <source>
        <dbReference type="ARBA" id="ARBA00005417"/>
    </source>
</evidence>
<reference evidence="6 7" key="1">
    <citation type="submission" date="2024-06" db="EMBL/GenBank/DDBJ databases">
        <title>Sorghum-associated microbial communities from plants grown in Nebraska, USA.</title>
        <authorList>
            <person name="Schachtman D."/>
        </authorList>
    </citation>
    <scope>NUCLEOTIDE SEQUENCE [LARGE SCALE GENOMIC DNA]</scope>
    <source>
        <strain evidence="6 7">3207</strain>
    </source>
</reference>
<evidence type="ECO:0000256" key="3">
    <source>
        <dbReference type="ARBA" id="ARBA00022741"/>
    </source>
</evidence>
<evidence type="ECO:0000256" key="2">
    <source>
        <dbReference type="ARBA" id="ARBA00022448"/>
    </source>
</evidence>
<evidence type="ECO:0000259" key="5">
    <source>
        <dbReference type="PROSITE" id="PS50893"/>
    </source>
</evidence>
<dbReference type="PANTHER" id="PTHR42781">
    <property type="entry name" value="SPERMIDINE/PUTRESCINE IMPORT ATP-BINDING PROTEIN POTA"/>
    <property type="match status" value="1"/>
</dbReference>
<dbReference type="RefSeq" id="WP_354554577.1">
    <property type="nucleotide sequence ID" value="NZ_JBEPSM010000008.1"/>
</dbReference>
<dbReference type="InterPro" id="IPR013611">
    <property type="entry name" value="Transp-assoc_OB_typ2"/>
</dbReference>